<reference evidence="1 2" key="1">
    <citation type="submission" date="2015-09" db="EMBL/GenBank/DDBJ databases">
        <title>Genome sequencing project for genomic taxonomy and phylogenomics of Bacillus-like bacteria.</title>
        <authorList>
            <person name="Liu B."/>
            <person name="Wang J."/>
            <person name="Zhu Y."/>
            <person name="Liu G."/>
            <person name="Chen Q."/>
            <person name="Chen Z."/>
            <person name="Lan J."/>
            <person name="Che J."/>
            <person name="Ge C."/>
            <person name="Shi H."/>
            <person name="Pan Z."/>
            <person name="Liu X."/>
        </authorList>
    </citation>
    <scope>NUCLEOTIDE SEQUENCE [LARGE SCALE GENOMIC DNA]</scope>
    <source>
        <strain evidence="1 2">DSM 8552</strain>
    </source>
</reference>
<evidence type="ECO:0000313" key="2">
    <source>
        <dbReference type="Proteomes" id="UP000051063"/>
    </source>
</evidence>
<proteinExistence type="predicted"/>
<gene>
    <name evidence="1" type="ORF">AN963_17195</name>
</gene>
<dbReference type="RefSeq" id="WP_055745747.1">
    <property type="nucleotide sequence ID" value="NZ_LJJB01000010.1"/>
</dbReference>
<protein>
    <recommendedName>
        <fullName evidence="3">DUF4004 domain-containing protein</fullName>
    </recommendedName>
</protein>
<name>A0ABR5N871_BRECH</name>
<keyword evidence="2" id="KW-1185">Reference proteome</keyword>
<sequence length="207" mass="23704">MDHDFISKKELLELTGISYGQLYRWKRKSLIPEDWFIRRATFTGQETFFPKEQILARIDKIIHMKDDLSLDELADMFSPNLAGSMIKLEDLTKQNIVSKSALDLFVQHFGTAEAYPFQHILYAYMVERLLVTGEMSLDEGKGLMQVLESHYPHFQGKPCELIFVRKMGISAFALASSASELYFDHSVKVVSRLSVASCLEELKAKLT</sequence>
<evidence type="ECO:0008006" key="3">
    <source>
        <dbReference type="Google" id="ProtNLM"/>
    </source>
</evidence>
<comment type="caution">
    <text evidence="1">The sequence shown here is derived from an EMBL/GenBank/DDBJ whole genome shotgun (WGS) entry which is preliminary data.</text>
</comment>
<evidence type="ECO:0000313" key="1">
    <source>
        <dbReference type="EMBL" id="KQL46652.1"/>
    </source>
</evidence>
<accession>A0ABR5N871</accession>
<dbReference type="EMBL" id="LJJB01000010">
    <property type="protein sequence ID" value="KQL46652.1"/>
    <property type="molecule type" value="Genomic_DNA"/>
</dbReference>
<dbReference type="Pfam" id="PF13171">
    <property type="entry name" value="DUF4004"/>
    <property type="match status" value="1"/>
</dbReference>
<dbReference type="Proteomes" id="UP000051063">
    <property type="component" value="Unassembled WGS sequence"/>
</dbReference>
<organism evidence="1 2">
    <name type="scientific">Brevibacillus choshinensis</name>
    <dbReference type="NCBI Taxonomy" id="54911"/>
    <lineage>
        <taxon>Bacteria</taxon>
        <taxon>Bacillati</taxon>
        <taxon>Bacillota</taxon>
        <taxon>Bacilli</taxon>
        <taxon>Bacillales</taxon>
        <taxon>Paenibacillaceae</taxon>
        <taxon>Brevibacillus</taxon>
    </lineage>
</organism>
<dbReference type="InterPro" id="IPR025063">
    <property type="entry name" value="DUF4004"/>
</dbReference>